<protein>
    <submittedName>
        <fullName evidence="6">Peptide/nickel transport system substrate-binding protein</fullName>
    </submittedName>
</protein>
<evidence type="ECO:0000256" key="3">
    <source>
        <dbReference type="ARBA" id="ARBA00022729"/>
    </source>
</evidence>
<feature type="chain" id="PRO_5010880222" evidence="4">
    <location>
        <begin position="30"/>
        <end position="503"/>
    </location>
</feature>
<proteinExistence type="inferred from homology"/>
<dbReference type="OrthoDB" id="774at2"/>
<dbReference type="InterPro" id="IPR039424">
    <property type="entry name" value="SBP_5"/>
</dbReference>
<dbReference type="GO" id="GO:0015833">
    <property type="term" value="P:peptide transport"/>
    <property type="evidence" value="ECO:0007669"/>
    <property type="project" value="TreeGrafter"/>
</dbReference>
<keyword evidence="2" id="KW-0813">Transport</keyword>
<dbReference type="Gene3D" id="3.10.105.10">
    <property type="entry name" value="Dipeptide-binding Protein, Domain 3"/>
    <property type="match status" value="1"/>
</dbReference>
<evidence type="ECO:0000313" key="6">
    <source>
        <dbReference type="EMBL" id="SMG15275.1"/>
    </source>
</evidence>
<dbReference type="GO" id="GO:0042597">
    <property type="term" value="C:periplasmic space"/>
    <property type="evidence" value="ECO:0007669"/>
    <property type="project" value="UniProtKB-ARBA"/>
</dbReference>
<keyword evidence="7" id="KW-1185">Reference proteome</keyword>
<dbReference type="Gene3D" id="3.40.190.10">
    <property type="entry name" value="Periplasmic binding protein-like II"/>
    <property type="match status" value="1"/>
</dbReference>
<dbReference type="PANTHER" id="PTHR30290:SF9">
    <property type="entry name" value="OLIGOPEPTIDE-BINDING PROTEIN APPA"/>
    <property type="match status" value="1"/>
</dbReference>
<dbReference type="EMBL" id="FXBB01000003">
    <property type="protein sequence ID" value="SMG15275.1"/>
    <property type="molecule type" value="Genomic_DNA"/>
</dbReference>
<name>A0A1X7IL73_9BACT</name>
<dbReference type="SUPFAM" id="SSF53850">
    <property type="entry name" value="Periplasmic binding protein-like II"/>
    <property type="match status" value="1"/>
</dbReference>
<dbReference type="Proteomes" id="UP000193355">
    <property type="component" value="Unassembled WGS sequence"/>
</dbReference>
<dbReference type="Pfam" id="PF00496">
    <property type="entry name" value="SBP_bac_5"/>
    <property type="match status" value="1"/>
</dbReference>
<dbReference type="PANTHER" id="PTHR30290">
    <property type="entry name" value="PERIPLASMIC BINDING COMPONENT OF ABC TRANSPORTER"/>
    <property type="match status" value="1"/>
</dbReference>
<dbReference type="STRING" id="561720.SAMN06275492_10330"/>
<reference evidence="7" key="1">
    <citation type="submission" date="2017-04" db="EMBL/GenBank/DDBJ databases">
        <authorList>
            <person name="Varghese N."/>
            <person name="Submissions S."/>
        </authorList>
    </citation>
    <scope>NUCLEOTIDE SEQUENCE [LARGE SCALE GENOMIC DNA]</scope>
    <source>
        <strain evidence="7">USBA 82</strain>
    </source>
</reference>
<comment type="similarity">
    <text evidence="1">Belongs to the bacterial solute-binding protein 5 family.</text>
</comment>
<organism evidence="6 7">
    <name type="scientific">Dethiosulfovibrio salsuginis</name>
    <dbReference type="NCBI Taxonomy" id="561720"/>
    <lineage>
        <taxon>Bacteria</taxon>
        <taxon>Thermotogati</taxon>
        <taxon>Synergistota</taxon>
        <taxon>Synergistia</taxon>
        <taxon>Synergistales</taxon>
        <taxon>Dethiosulfovibrionaceae</taxon>
        <taxon>Dethiosulfovibrio</taxon>
    </lineage>
</organism>
<dbReference type="Gene3D" id="3.90.76.10">
    <property type="entry name" value="Dipeptide-binding Protein, Domain 1"/>
    <property type="match status" value="1"/>
</dbReference>
<dbReference type="GO" id="GO:1904680">
    <property type="term" value="F:peptide transmembrane transporter activity"/>
    <property type="evidence" value="ECO:0007669"/>
    <property type="project" value="TreeGrafter"/>
</dbReference>
<dbReference type="RefSeq" id="WP_085543754.1">
    <property type="nucleotide sequence ID" value="NZ_FXBB01000003.1"/>
</dbReference>
<dbReference type="CDD" id="cd00995">
    <property type="entry name" value="PBP2_NikA_DppA_OppA_like"/>
    <property type="match status" value="1"/>
</dbReference>
<dbReference type="InterPro" id="IPR030678">
    <property type="entry name" value="Peptide/Ni-bd"/>
</dbReference>
<dbReference type="PIRSF" id="PIRSF002741">
    <property type="entry name" value="MppA"/>
    <property type="match status" value="1"/>
</dbReference>
<dbReference type="GO" id="GO:0043190">
    <property type="term" value="C:ATP-binding cassette (ABC) transporter complex"/>
    <property type="evidence" value="ECO:0007669"/>
    <property type="project" value="InterPro"/>
</dbReference>
<evidence type="ECO:0000256" key="2">
    <source>
        <dbReference type="ARBA" id="ARBA00022448"/>
    </source>
</evidence>
<keyword evidence="3 4" id="KW-0732">Signal</keyword>
<feature type="domain" description="Solute-binding protein family 5" evidence="5">
    <location>
        <begin position="74"/>
        <end position="425"/>
    </location>
</feature>
<gene>
    <name evidence="6" type="ORF">SAMN06275492_10330</name>
</gene>
<dbReference type="AlphaFoldDB" id="A0A1X7IL73"/>
<evidence type="ECO:0000256" key="1">
    <source>
        <dbReference type="ARBA" id="ARBA00005695"/>
    </source>
</evidence>
<accession>A0A1X7IL73</accession>
<evidence type="ECO:0000256" key="4">
    <source>
        <dbReference type="SAM" id="SignalP"/>
    </source>
</evidence>
<feature type="signal peptide" evidence="4">
    <location>
        <begin position="1"/>
        <end position="29"/>
    </location>
</feature>
<sequence>MKGTRRTKGLTWVVLSAVFLGLMAIPALAKDTLTIANIYDARSLDPIVQNEVAASGAICHINETLIDLDDEGNPIPLLAEEFEQIDPTTYRFVLRKGVKFHNGDPFTAADVLYSIERAKSPLGSAIKQYPEIIESVVAEDDYTVVIKIKYPFTPFWGTMAHTSLAVVNQRAVEEKGDMYPMNPVGTGPFTMKEWVKNDKLVLERFEEYWGDKPAYKTLVMRSVPESVNRTIELETGAVDIAYLIPTADVSRVKDNKDLNVISAYQHSTCFMGFNTAKEPWNDPRVREAVKLALDINGARHAVFRGTGETPVSLVPKTIKYSDQSATMPKRDVERAKQLLAEAGVKLPLKAQIWSNAYKPRVDLAQIFQAQLKEVGIEIEAKVLEWGAYLDGLKLGDHDMYILGWTISSVDPDGIMSGIVHSGGGSNYAKFHDEEIDALIDKGKTMPDGPEREALYMDLQKRLNEQNPYLYLYAEETFYGVKNEVENFIPSARGYHNLAGVSFK</sequence>
<evidence type="ECO:0000259" key="5">
    <source>
        <dbReference type="Pfam" id="PF00496"/>
    </source>
</evidence>
<dbReference type="InterPro" id="IPR023765">
    <property type="entry name" value="SBP_5_CS"/>
</dbReference>
<evidence type="ECO:0000313" key="7">
    <source>
        <dbReference type="Proteomes" id="UP000193355"/>
    </source>
</evidence>
<dbReference type="InterPro" id="IPR000914">
    <property type="entry name" value="SBP_5_dom"/>
</dbReference>
<dbReference type="PROSITE" id="PS01040">
    <property type="entry name" value="SBP_BACTERIAL_5"/>
    <property type="match status" value="1"/>
</dbReference>